<dbReference type="EMBL" id="RZIG01000001">
    <property type="protein sequence ID" value="RYJ15635.1"/>
    <property type="molecule type" value="Genomic_DNA"/>
</dbReference>
<accession>A0A482TS07</accession>
<proteinExistence type="predicted"/>
<dbReference type="Proteomes" id="UP000293535">
    <property type="component" value="Unassembled WGS sequence"/>
</dbReference>
<protein>
    <submittedName>
        <fullName evidence="1">Uncharacterized protein</fullName>
    </submittedName>
</protein>
<comment type="caution">
    <text evidence="1">The sequence shown here is derived from an EMBL/GenBank/DDBJ whole genome shotgun (WGS) entry which is preliminary data.</text>
</comment>
<gene>
    <name evidence="1" type="ORF">ELS20_00830</name>
</gene>
<dbReference type="AlphaFoldDB" id="A0A482TS07"/>
<evidence type="ECO:0000313" key="1">
    <source>
        <dbReference type="EMBL" id="RYJ15635.1"/>
    </source>
</evidence>
<evidence type="ECO:0000313" key="2">
    <source>
        <dbReference type="Proteomes" id="UP000293535"/>
    </source>
</evidence>
<organism evidence="1 2">
    <name type="scientific">Haloarcula hispanica</name>
    <dbReference type="NCBI Taxonomy" id="51589"/>
    <lineage>
        <taxon>Archaea</taxon>
        <taxon>Methanobacteriati</taxon>
        <taxon>Methanobacteriota</taxon>
        <taxon>Stenosarchaea group</taxon>
        <taxon>Halobacteria</taxon>
        <taxon>Halobacteriales</taxon>
        <taxon>Haloarculaceae</taxon>
        <taxon>Haloarcula</taxon>
    </lineage>
</organism>
<reference evidence="1 2" key="1">
    <citation type="submission" date="2018-12" db="EMBL/GenBank/DDBJ databases">
        <title>Draft genome sequence of Haloarcula hispinica strain 18.1, an halophilic archaeon isolated from Chott El Jerid of Southern Tunisia.</title>
        <authorList>
            <person name="Najjari A."/>
            <person name="Ben Dhia O."/>
            <person name="Ferjani R."/>
            <person name="Mahjoubi M."/>
            <person name="Sghaier H."/>
            <person name="Elshahed M."/>
            <person name="Ouzari H.I."/>
            <person name="Cherid A."/>
            <person name="Youssef N."/>
        </authorList>
    </citation>
    <scope>NUCLEOTIDE SEQUENCE [LARGE SCALE GENOMIC DNA]</scope>
    <source>
        <strain evidence="1 2">18.1</strain>
    </source>
</reference>
<sequence length="63" mass="6868">MGSSGQFFFVCEPVVIGVCTVVGHPVTVRVSRERVRLREPEFIAVGEVVAICVRVGRINALEP</sequence>
<name>A0A482TS07_HALHI</name>